<proteinExistence type="predicted"/>
<dbReference type="SUPFAM" id="SSF103473">
    <property type="entry name" value="MFS general substrate transporter"/>
    <property type="match status" value="1"/>
</dbReference>
<dbReference type="Proteomes" id="UP000053766">
    <property type="component" value="Unassembled WGS sequence"/>
</dbReference>
<evidence type="ECO:0000256" key="3">
    <source>
        <dbReference type="ARBA" id="ARBA00022989"/>
    </source>
</evidence>
<name>A0A0D8XS36_DICVI</name>
<dbReference type="OrthoDB" id="3936150at2759"/>
<dbReference type="InterPro" id="IPR005828">
    <property type="entry name" value="MFS_sugar_transport-like"/>
</dbReference>
<protein>
    <recommendedName>
        <fullName evidence="8">Major facilitator superfamily (MFS) profile domain-containing protein</fullName>
    </recommendedName>
</protein>
<dbReference type="AlphaFoldDB" id="A0A0D8XS36"/>
<gene>
    <name evidence="6" type="ORF">DICVIV_06440</name>
</gene>
<dbReference type="EMBL" id="KN716306">
    <property type="protein sequence ID" value="KJH47453.1"/>
    <property type="molecule type" value="Genomic_DNA"/>
</dbReference>
<dbReference type="Pfam" id="PF00083">
    <property type="entry name" value="Sugar_tr"/>
    <property type="match status" value="1"/>
</dbReference>
<keyword evidence="3 5" id="KW-1133">Transmembrane helix</keyword>
<evidence type="ECO:0000313" key="6">
    <source>
        <dbReference type="EMBL" id="KJH47453.1"/>
    </source>
</evidence>
<feature type="transmembrane region" description="Helical" evidence="5">
    <location>
        <begin position="58"/>
        <end position="76"/>
    </location>
</feature>
<evidence type="ECO:0000256" key="4">
    <source>
        <dbReference type="ARBA" id="ARBA00023136"/>
    </source>
</evidence>
<dbReference type="STRING" id="29172.A0A0D8XS36"/>
<reference evidence="6 7" key="1">
    <citation type="submission" date="2013-11" db="EMBL/GenBank/DDBJ databases">
        <title>Draft genome of the bovine lungworm Dictyocaulus viviparus.</title>
        <authorList>
            <person name="Mitreva M."/>
        </authorList>
    </citation>
    <scope>NUCLEOTIDE SEQUENCE [LARGE SCALE GENOMIC DNA]</scope>
    <source>
        <strain evidence="6 7">HannoverDv2000</strain>
    </source>
</reference>
<reference evidence="7" key="2">
    <citation type="journal article" date="2016" name="Sci. Rep.">
        <title>Dictyocaulus viviparus genome, variome and transcriptome elucidate lungworm biology and support future intervention.</title>
        <authorList>
            <person name="McNulty S.N."/>
            <person name="Strube C."/>
            <person name="Rosa B.A."/>
            <person name="Martin J.C."/>
            <person name="Tyagi R."/>
            <person name="Choi Y.J."/>
            <person name="Wang Q."/>
            <person name="Hallsworth Pepin K."/>
            <person name="Zhang X."/>
            <person name="Ozersky P."/>
            <person name="Wilson R.K."/>
            <person name="Sternberg P.W."/>
            <person name="Gasser R.B."/>
            <person name="Mitreva M."/>
        </authorList>
    </citation>
    <scope>NUCLEOTIDE SEQUENCE [LARGE SCALE GENOMIC DNA]</scope>
    <source>
        <strain evidence="7">HannoverDv2000</strain>
    </source>
</reference>
<evidence type="ECO:0000256" key="1">
    <source>
        <dbReference type="ARBA" id="ARBA00004370"/>
    </source>
</evidence>
<sequence length="185" mass="21202">MEVTIQRASVEFISLVADFKLICDDANKVKWIKVIQASGSLIGSIIGGHMGDHLGRKTIFFTGQLFIVITSIMSIASRNWIAYSIIQGINCFLYGVIEVTSLTLMMEYTNNKWSYKRDHLQICSAHKDDFLYLIITRNELMVHYENNKRHSYELLVDKRSSSSIETNVTSLKDYALDSVKWPEHT</sequence>
<organism evidence="6 7">
    <name type="scientific">Dictyocaulus viviparus</name>
    <name type="common">Bovine lungworm</name>
    <dbReference type="NCBI Taxonomy" id="29172"/>
    <lineage>
        <taxon>Eukaryota</taxon>
        <taxon>Metazoa</taxon>
        <taxon>Ecdysozoa</taxon>
        <taxon>Nematoda</taxon>
        <taxon>Chromadorea</taxon>
        <taxon>Rhabditida</taxon>
        <taxon>Rhabditina</taxon>
        <taxon>Rhabditomorpha</taxon>
        <taxon>Strongyloidea</taxon>
        <taxon>Metastrongylidae</taxon>
        <taxon>Dictyocaulus</taxon>
    </lineage>
</organism>
<dbReference type="GO" id="GO:0016020">
    <property type="term" value="C:membrane"/>
    <property type="evidence" value="ECO:0007669"/>
    <property type="project" value="UniProtKB-SubCell"/>
</dbReference>
<comment type="subcellular location">
    <subcellularLocation>
        <location evidence="1">Membrane</location>
    </subcellularLocation>
</comment>
<keyword evidence="2 5" id="KW-0812">Transmembrane</keyword>
<feature type="transmembrane region" description="Helical" evidence="5">
    <location>
        <begin position="82"/>
        <end position="106"/>
    </location>
</feature>
<dbReference type="Gene3D" id="1.20.1250.20">
    <property type="entry name" value="MFS general substrate transporter like domains"/>
    <property type="match status" value="1"/>
</dbReference>
<evidence type="ECO:0000256" key="5">
    <source>
        <dbReference type="SAM" id="Phobius"/>
    </source>
</evidence>
<accession>A0A0D8XS36</accession>
<evidence type="ECO:0008006" key="8">
    <source>
        <dbReference type="Google" id="ProtNLM"/>
    </source>
</evidence>
<evidence type="ECO:0000313" key="7">
    <source>
        <dbReference type="Proteomes" id="UP000053766"/>
    </source>
</evidence>
<keyword evidence="7" id="KW-1185">Reference proteome</keyword>
<keyword evidence="4 5" id="KW-0472">Membrane</keyword>
<dbReference type="GO" id="GO:0022857">
    <property type="term" value="F:transmembrane transporter activity"/>
    <property type="evidence" value="ECO:0007669"/>
    <property type="project" value="InterPro"/>
</dbReference>
<evidence type="ECO:0000256" key="2">
    <source>
        <dbReference type="ARBA" id="ARBA00022692"/>
    </source>
</evidence>
<dbReference type="InterPro" id="IPR036259">
    <property type="entry name" value="MFS_trans_sf"/>
</dbReference>